<dbReference type="InterPro" id="IPR036890">
    <property type="entry name" value="HATPase_C_sf"/>
</dbReference>
<reference evidence="2" key="1">
    <citation type="journal article" date="2019" name="Int. J. Syst. Evol. Microbiol.">
        <title>The Global Catalogue of Microorganisms (GCM) 10K type strain sequencing project: providing services to taxonomists for standard genome sequencing and annotation.</title>
        <authorList>
            <consortium name="The Broad Institute Genomics Platform"/>
            <consortium name="The Broad Institute Genome Sequencing Center for Infectious Disease"/>
            <person name="Wu L."/>
            <person name="Ma J."/>
        </authorList>
    </citation>
    <scope>NUCLEOTIDE SEQUENCE [LARGE SCALE GENOMIC DNA]</scope>
    <source>
        <strain evidence="2">JCM 3175</strain>
    </source>
</reference>
<dbReference type="Proteomes" id="UP001500307">
    <property type="component" value="Unassembled WGS sequence"/>
</dbReference>
<organism evidence="1 2">
    <name type="scientific">Micromonospora coerulea</name>
    <dbReference type="NCBI Taxonomy" id="47856"/>
    <lineage>
        <taxon>Bacteria</taxon>
        <taxon>Bacillati</taxon>
        <taxon>Actinomycetota</taxon>
        <taxon>Actinomycetes</taxon>
        <taxon>Micromonosporales</taxon>
        <taxon>Micromonosporaceae</taxon>
        <taxon>Micromonospora</taxon>
    </lineage>
</organism>
<dbReference type="RefSeq" id="WP_346118871.1">
    <property type="nucleotide sequence ID" value="NZ_BAABGU010000011.1"/>
</dbReference>
<proteinExistence type="predicted"/>
<sequence>MGTATRCPAPAPDRIGHGLVDMRGRVALYGGILRAGPRPGGGFRVSASIPVEPVGAVSA</sequence>
<dbReference type="EMBL" id="BAABGU010000011">
    <property type="protein sequence ID" value="GAA4568600.1"/>
    <property type="molecule type" value="Genomic_DNA"/>
</dbReference>
<comment type="caution">
    <text evidence="1">The sequence shown here is derived from an EMBL/GenBank/DDBJ whole genome shotgun (WGS) entry which is preliminary data.</text>
</comment>
<gene>
    <name evidence="1" type="ORF">GCM10023176_23290</name>
</gene>
<keyword evidence="2" id="KW-1185">Reference proteome</keyword>
<dbReference type="Gene3D" id="3.30.565.10">
    <property type="entry name" value="Histidine kinase-like ATPase, C-terminal domain"/>
    <property type="match status" value="1"/>
</dbReference>
<protein>
    <recommendedName>
        <fullName evidence="3">Sensor histidine kinase</fullName>
    </recommendedName>
</protein>
<evidence type="ECO:0008006" key="3">
    <source>
        <dbReference type="Google" id="ProtNLM"/>
    </source>
</evidence>
<dbReference type="SUPFAM" id="SSF55874">
    <property type="entry name" value="ATPase domain of HSP90 chaperone/DNA topoisomerase II/histidine kinase"/>
    <property type="match status" value="1"/>
</dbReference>
<accession>A0ABP8SJ14</accession>
<evidence type="ECO:0000313" key="1">
    <source>
        <dbReference type="EMBL" id="GAA4568600.1"/>
    </source>
</evidence>
<name>A0ABP8SJ14_9ACTN</name>
<evidence type="ECO:0000313" key="2">
    <source>
        <dbReference type="Proteomes" id="UP001500307"/>
    </source>
</evidence>